<dbReference type="InterPro" id="IPR036259">
    <property type="entry name" value="MFS_trans_sf"/>
</dbReference>
<feature type="transmembrane region" description="Helical" evidence="2">
    <location>
        <begin position="234"/>
        <end position="252"/>
    </location>
</feature>
<evidence type="ECO:0008006" key="5">
    <source>
        <dbReference type="Google" id="ProtNLM"/>
    </source>
</evidence>
<dbReference type="Proteomes" id="UP000579647">
    <property type="component" value="Unassembled WGS sequence"/>
</dbReference>
<proteinExistence type="predicted"/>
<dbReference type="GO" id="GO:0022857">
    <property type="term" value="F:transmembrane transporter activity"/>
    <property type="evidence" value="ECO:0007669"/>
    <property type="project" value="InterPro"/>
</dbReference>
<keyword evidence="2" id="KW-1133">Transmembrane helix</keyword>
<name>A0A840WJ40_9ACTN</name>
<keyword evidence="4" id="KW-1185">Reference proteome</keyword>
<evidence type="ECO:0000313" key="4">
    <source>
        <dbReference type="Proteomes" id="UP000579647"/>
    </source>
</evidence>
<feature type="transmembrane region" description="Helical" evidence="2">
    <location>
        <begin position="165"/>
        <end position="190"/>
    </location>
</feature>
<comment type="caution">
    <text evidence="3">The sequence shown here is derived from an EMBL/GenBank/DDBJ whole genome shotgun (WGS) entry which is preliminary data.</text>
</comment>
<evidence type="ECO:0000256" key="1">
    <source>
        <dbReference type="SAM" id="MobiDB-lite"/>
    </source>
</evidence>
<dbReference type="Pfam" id="PF07690">
    <property type="entry name" value="MFS_1"/>
    <property type="match status" value="1"/>
</dbReference>
<feature type="compositionally biased region" description="Basic and acidic residues" evidence="1">
    <location>
        <begin position="1"/>
        <end position="12"/>
    </location>
</feature>
<feature type="region of interest" description="Disordered" evidence="1">
    <location>
        <begin position="1"/>
        <end position="23"/>
    </location>
</feature>
<accession>A0A840WJ40</accession>
<dbReference type="SUPFAM" id="SSF103473">
    <property type="entry name" value="MFS general substrate transporter"/>
    <property type="match status" value="1"/>
</dbReference>
<organism evidence="3 4">
    <name type="scientific">Nocardiopsis metallicus</name>
    <dbReference type="NCBI Taxonomy" id="179819"/>
    <lineage>
        <taxon>Bacteria</taxon>
        <taxon>Bacillati</taxon>
        <taxon>Actinomycetota</taxon>
        <taxon>Actinomycetes</taxon>
        <taxon>Streptosporangiales</taxon>
        <taxon>Nocardiopsidaceae</taxon>
        <taxon>Nocardiopsis</taxon>
    </lineage>
</organism>
<evidence type="ECO:0000256" key="2">
    <source>
        <dbReference type="SAM" id="Phobius"/>
    </source>
</evidence>
<dbReference type="AlphaFoldDB" id="A0A840WJ40"/>
<feature type="transmembrane region" description="Helical" evidence="2">
    <location>
        <begin position="94"/>
        <end position="113"/>
    </location>
</feature>
<feature type="transmembrane region" description="Helical" evidence="2">
    <location>
        <begin position="119"/>
        <end position="144"/>
    </location>
</feature>
<dbReference type="Gene3D" id="1.20.1250.20">
    <property type="entry name" value="MFS general substrate transporter like domains"/>
    <property type="match status" value="1"/>
</dbReference>
<feature type="transmembrane region" description="Helical" evidence="2">
    <location>
        <begin position="299"/>
        <end position="321"/>
    </location>
</feature>
<dbReference type="RefSeq" id="WP_184362982.1">
    <property type="nucleotide sequence ID" value="NZ_BAAAKM010000022.1"/>
</dbReference>
<dbReference type="InterPro" id="IPR011701">
    <property type="entry name" value="MFS"/>
</dbReference>
<feature type="transmembrane region" description="Helical" evidence="2">
    <location>
        <begin position="327"/>
        <end position="345"/>
    </location>
</feature>
<sequence length="353" mass="35715">MRSRRSVPDDQRSPVVADAFPKGGDPLHGQTASGGLGAHVFLLVYLGADGPWPYAVGAVGFVVAQTGLGAARHALVAAQAAPERRVAARALMHTLLNAGMGAGTVVGALVMALDVRAGYLALYGAGALVAFGCAVLLAGLPSELDRRGGQARDRRVLAALADGRLVAVTALTSLLQLSMPVLSVVLLLWLATRTQVPIWVVAVALGLNTVLVLLAQRPWSARVDSDASAARSAWVAAAVLPVACVMFGAGALGGPGAAAAVVLAGIVLLTLGEVAVGPPAWHLALREAPVELQGRYQSVFGMAGALARILGSALVLPLILFAGIAGWAVLGAVMSAAAAGLALLARRSCRASR</sequence>
<protein>
    <recommendedName>
        <fullName evidence="5">MFS transporter</fullName>
    </recommendedName>
</protein>
<evidence type="ECO:0000313" key="3">
    <source>
        <dbReference type="EMBL" id="MBB5490088.1"/>
    </source>
</evidence>
<gene>
    <name evidence="3" type="ORF">HNR07_001225</name>
</gene>
<keyword evidence="2" id="KW-0812">Transmembrane</keyword>
<reference evidence="3 4" key="1">
    <citation type="submission" date="2020-08" db="EMBL/GenBank/DDBJ databases">
        <title>Sequencing the genomes of 1000 actinobacteria strains.</title>
        <authorList>
            <person name="Klenk H.-P."/>
        </authorList>
    </citation>
    <scope>NUCLEOTIDE SEQUENCE [LARGE SCALE GENOMIC DNA]</scope>
    <source>
        <strain evidence="3 4">DSM 44598</strain>
    </source>
</reference>
<feature type="transmembrane region" description="Helical" evidence="2">
    <location>
        <begin position="258"/>
        <end position="278"/>
    </location>
</feature>
<keyword evidence="2" id="KW-0472">Membrane</keyword>
<feature type="transmembrane region" description="Helical" evidence="2">
    <location>
        <begin position="196"/>
        <end position="214"/>
    </location>
</feature>
<dbReference type="EMBL" id="JACHDO010000001">
    <property type="protein sequence ID" value="MBB5490088.1"/>
    <property type="molecule type" value="Genomic_DNA"/>
</dbReference>